<name>A0BU60_PARTE</name>
<dbReference type="HOGENOM" id="CLU_633806_0_0_1"/>
<dbReference type="AlphaFoldDB" id="A0BU60"/>
<sequence>MGGISSSGTSTIIGKKGSILVTFYDMDKPENQSHQAMRITEETTINNIIQYIKEKQDCQNVSLYYDQIPIDDLSFQLYEYLDLLPSRKFGYRINQMQQQNTKQSQGDKQQTSINNQQQQSKITMTNQKLHHGEVNGQDIPPYKTQFKTPINNNSDFNQPKQGTLKVISSQTDKGHIIEDQNINQGNNYKSEKTNVLNIFLKYTLQKYQEAKQQSIQQQRDMENNFQQLRSINNKLESEKQNMSNYIEDLKCKIESMQNGYNKIKQENEELQHRNKILQSELQNFSKKNDLPNTTIQSNLSTDRSAIINESQIIETQQVFKNKCGHHLEEQKIQNILKQSLSNKTIAHCYQCKPSKISGQILIKMEPLGQAYKEFQANEELNQLLINLKSQKKTIYKCSRNTCNFFCIFNKSSQISSENSFCPSCLLKGMKISD</sequence>
<feature type="coiled-coil region" evidence="1">
    <location>
        <begin position="204"/>
        <end position="287"/>
    </location>
</feature>
<reference evidence="3 4" key="1">
    <citation type="journal article" date="2006" name="Nature">
        <title>Global trends of whole-genome duplications revealed by the ciliate Paramecium tetraurelia.</title>
        <authorList>
            <consortium name="Genoscope"/>
            <person name="Aury J.-M."/>
            <person name="Jaillon O."/>
            <person name="Duret L."/>
            <person name="Noel B."/>
            <person name="Jubin C."/>
            <person name="Porcel B.M."/>
            <person name="Segurens B."/>
            <person name="Daubin V."/>
            <person name="Anthouard V."/>
            <person name="Aiach N."/>
            <person name="Arnaiz O."/>
            <person name="Billaut A."/>
            <person name="Beisson J."/>
            <person name="Blanc I."/>
            <person name="Bouhouche K."/>
            <person name="Camara F."/>
            <person name="Duharcourt S."/>
            <person name="Guigo R."/>
            <person name="Gogendeau D."/>
            <person name="Katinka M."/>
            <person name="Keller A.-M."/>
            <person name="Kissmehl R."/>
            <person name="Klotz C."/>
            <person name="Koll F."/>
            <person name="Le Moue A."/>
            <person name="Lepere C."/>
            <person name="Malinsky S."/>
            <person name="Nowacki M."/>
            <person name="Nowak J.K."/>
            <person name="Plattner H."/>
            <person name="Poulain J."/>
            <person name="Ruiz F."/>
            <person name="Serrano V."/>
            <person name="Zagulski M."/>
            <person name="Dessen P."/>
            <person name="Betermier M."/>
            <person name="Weissenbach J."/>
            <person name="Scarpelli C."/>
            <person name="Schachter V."/>
            <person name="Sperling L."/>
            <person name="Meyer E."/>
            <person name="Cohen J."/>
            <person name="Wincker P."/>
        </authorList>
    </citation>
    <scope>NUCLEOTIDE SEQUENCE [LARGE SCALE GENOMIC DNA]</scope>
    <source>
        <strain evidence="3 4">Stock d4-2</strain>
    </source>
</reference>
<evidence type="ECO:0000313" key="4">
    <source>
        <dbReference type="Proteomes" id="UP000000600"/>
    </source>
</evidence>
<dbReference type="InParanoid" id="A0BU60"/>
<evidence type="ECO:0000256" key="1">
    <source>
        <dbReference type="SAM" id="Coils"/>
    </source>
</evidence>
<dbReference type="EMBL" id="CT868018">
    <property type="protein sequence ID" value="CAK62077.1"/>
    <property type="molecule type" value="Genomic_DNA"/>
</dbReference>
<dbReference type="Proteomes" id="UP000000600">
    <property type="component" value="Unassembled WGS sequence"/>
</dbReference>
<dbReference type="OMA" id="FGYRINQ"/>
<keyword evidence="1" id="KW-0175">Coiled coil</keyword>
<gene>
    <name evidence="3" type="ORF">GSPATT00032309001</name>
</gene>
<dbReference type="OrthoDB" id="312215at2759"/>
<proteinExistence type="predicted"/>
<keyword evidence="4" id="KW-1185">Reference proteome</keyword>
<dbReference type="RefSeq" id="XP_001429475.1">
    <property type="nucleotide sequence ID" value="XM_001429438.1"/>
</dbReference>
<feature type="region of interest" description="Disordered" evidence="2">
    <location>
        <begin position="96"/>
        <end position="123"/>
    </location>
</feature>
<dbReference type="GeneID" id="5015250"/>
<protein>
    <submittedName>
        <fullName evidence="3">Uncharacterized protein</fullName>
    </submittedName>
</protein>
<accession>A0BU60</accession>
<dbReference type="KEGG" id="ptm:GSPATT00032309001"/>
<organism evidence="3 4">
    <name type="scientific">Paramecium tetraurelia</name>
    <dbReference type="NCBI Taxonomy" id="5888"/>
    <lineage>
        <taxon>Eukaryota</taxon>
        <taxon>Sar</taxon>
        <taxon>Alveolata</taxon>
        <taxon>Ciliophora</taxon>
        <taxon>Intramacronucleata</taxon>
        <taxon>Oligohymenophorea</taxon>
        <taxon>Peniculida</taxon>
        <taxon>Parameciidae</taxon>
        <taxon>Paramecium</taxon>
    </lineage>
</organism>
<evidence type="ECO:0000313" key="3">
    <source>
        <dbReference type="EMBL" id="CAK62077.1"/>
    </source>
</evidence>
<evidence type="ECO:0000256" key="2">
    <source>
        <dbReference type="SAM" id="MobiDB-lite"/>
    </source>
</evidence>